<accession>A0A2S6GXC8</accession>
<gene>
    <name evidence="2" type="ORF">CLV40_103505</name>
</gene>
<feature type="transmembrane region" description="Helical" evidence="1">
    <location>
        <begin position="198"/>
        <end position="222"/>
    </location>
</feature>
<protein>
    <recommendedName>
        <fullName evidence="4">NADH:quinone oxidoreductase/Mrp antiporter membrane subunit domain-containing protein</fullName>
    </recommendedName>
</protein>
<feature type="transmembrane region" description="Helical" evidence="1">
    <location>
        <begin position="57"/>
        <end position="80"/>
    </location>
</feature>
<feature type="transmembrane region" description="Helical" evidence="1">
    <location>
        <begin position="32"/>
        <end position="50"/>
    </location>
</feature>
<dbReference type="Proteomes" id="UP000239203">
    <property type="component" value="Unassembled WGS sequence"/>
</dbReference>
<evidence type="ECO:0000313" key="2">
    <source>
        <dbReference type="EMBL" id="PPK69895.1"/>
    </source>
</evidence>
<sequence>MIALVPLAAAALWLAAAAVAGRAPDTRSSRRAATRVGSAAVATSVLGLLLPDTVSTWQVTASTVAVSLAGLMVAAMSPVATHTPAVLARALAVVSISCGLLAFRVDGVDVLLWAVSAWLVWSALRGRADGLDRLFVVYQAPAVLLLGLGEVLPGALGDVVTTIAVVTRLAVIPLHGWLPRFVDRAPVGLVVAFVVTPVPVPSAVVGMWLGAATALLGALVAVSLADARKALGYLLISVHGLLLVGASQAVVAVSAAALTMTVGAVAARRDGLLYGTPGGDLARTPRLAFAYLVFGLALAGFPLLPGFADEHHYLNAAPPLVVACAIAAMALVGITAMRGFLGLFTHAKAVTGERDLTPLENYAVALALAVLALTGIAPGLLPSTHVEVTAER</sequence>
<feature type="transmembrane region" description="Helical" evidence="1">
    <location>
        <begin position="287"/>
        <end position="308"/>
    </location>
</feature>
<dbReference type="EMBL" id="PTIX01000003">
    <property type="protein sequence ID" value="PPK69895.1"/>
    <property type="molecule type" value="Genomic_DNA"/>
</dbReference>
<evidence type="ECO:0008006" key="4">
    <source>
        <dbReference type="Google" id="ProtNLM"/>
    </source>
</evidence>
<dbReference type="OrthoDB" id="3687633at2"/>
<feature type="transmembrane region" description="Helical" evidence="1">
    <location>
        <begin position="361"/>
        <end position="381"/>
    </location>
</feature>
<proteinExistence type="predicted"/>
<feature type="transmembrane region" description="Helical" evidence="1">
    <location>
        <begin position="320"/>
        <end position="341"/>
    </location>
</feature>
<organism evidence="2 3">
    <name type="scientific">Actinokineospora auranticolor</name>
    <dbReference type="NCBI Taxonomy" id="155976"/>
    <lineage>
        <taxon>Bacteria</taxon>
        <taxon>Bacillati</taxon>
        <taxon>Actinomycetota</taxon>
        <taxon>Actinomycetes</taxon>
        <taxon>Pseudonocardiales</taxon>
        <taxon>Pseudonocardiaceae</taxon>
        <taxon>Actinokineospora</taxon>
    </lineage>
</organism>
<keyword evidence="1" id="KW-0472">Membrane</keyword>
<name>A0A2S6GXC8_9PSEU</name>
<feature type="transmembrane region" description="Helical" evidence="1">
    <location>
        <begin position="134"/>
        <end position="152"/>
    </location>
</feature>
<reference evidence="2 3" key="1">
    <citation type="submission" date="2018-02" db="EMBL/GenBank/DDBJ databases">
        <title>Genomic Encyclopedia of Archaeal and Bacterial Type Strains, Phase II (KMG-II): from individual species to whole genera.</title>
        <authorList>
            <person name="Goeker M."/>
        </authorList>
    </citation>
    <scope>NUCLEOTIDE SEQUENCE [LARGE SCALE GENOMIC DNA]</scope>
    <source>
        <strain evidence="2 3">YU 961-1</strain>
    </source>
</reference>
<keyword evidence="1" id="KW-1133">Transmembrane helix</keyword>
<evidence type="ECO:0000313" key="3">
    <source>
        <dbReference type="Proteomes" id="UP000239203"/>
    </source>
</evidence>
<feature type="transmembrane region" description="Helical" evidence="1">
    <location>
        <begin position="234"/>
        <end position="267"/>
    </location>
</feature>
<evidence type="ECO:0000256" key="1">
    <source>
        <dbReference type="SAM" id="Phobius"/>
    </source>
</evidence>
<keyword evidence="3" id="KW-1185">Reference proteome</keyword>
<dbReference type="RefSeq" id="WP_104478277.1">
    <property type="nucleotide sequence ID" value="NZ_CP154825.1"/>
</dbReference>
<keyword evidence="1" id="KW-0812">Transmembrane</keyword>
<dbReference type="AlphaFoldDB" id="A0A2S6GXC8"/>
<comment type="caution">
    <text evidence="2">The sequence shown here is derived from an EMBL/GenBank/DDBJ whole genome shotgun (WGS) entry which is preliminary data.</text>
</comment>
<feature type="transmembrane region" description="Helical" evidence="1">
    <location>
        <begin position="110"/>
        <end position="128"/>
    </location>
</feature>